<keyword evidence="1" id="KW-0812">Transmembrane</keyword>
<dbReference type="KEGG" id="snep:Enr13x_33410"/>
<dbReference type="Proteomes" id="UP000319004">
    <property type="component" value="Chromosome"/>
</dbReference>
<evidence type="ECO:0000313" key="3">
    <source>
        <dbReference type="Proteomes" id="UP000319004"/>
    </source>
</evidence>
<feature type="transmembrane region" description="Helical" evidence="1">
    <location>
        <begin position="177"/>
        <end position="198"/>
    </location>
</feature>
<dbReference type="RefSeq" id="WP_145387667.1">
    <property type="nucleotide sequence ID" value="NZ_CP037423.1"/>
</dbReference>
<feature type="transmembrane region" description="Helical" evidence="1">
    <location>
        <begin position="484"/>
        <end position="509"/>
    </location>
</feature>
<keyword evidence="1" id="KW-1133">Transmembrane helix</keyword>
<feature type="transmembrane region" description="Helical" evidence="1">
    <location>
        <begin position="515"/>
        <end position="538"/>
    </location>
</feature>
<gene>
    <name evidence="2" type="ORF">Enr13x_33410</name>
</gene>
<feature type="transmembrane region" description="Helical" evidence="1">
    <location>
        <begin position="241"/>
        <end position="260"/>
    </location>
</feature>
<feature type="transmembrane region" description="Helical" evidence="1">
    <location>
        <begin position="363"/>
        <end position="383"/>
    </location>
</feature>
<reference evidence="2 3" key="1">
    <citation type="submission" date="2019-03" db="EMBL/GenBank/DDBJ databases">
        <title>Deep-cultivation of Planctomycetes and their phenomic and genomic characterization uncovers novel biology.</title>
        <authorList>
            <person name="Wiegand S."/>
            <person name="Jogler M."/>
            <person name="Boedeker C."/>
            <person name="Pinto D."/>
            <person name="Vollmers J."/>
            <person name="Rivas-Marin E."/>
            <person name="Kohn T."/>
            <person name="Peeters S.H."/>
            <person name="Heuer A."/>
            <person name="Rast P."/>
            <person name="Oberbeckmann S."/>
            <person name="Bunk B."/>
            <person name="Jeske O."/>
            <person name="Meyerdierks A."/>
            <person name="Storesund J.E."/>
            <person name="Kallscheuer N."/>
            <person name="Luecker S."/>
            <person name="Lage O.M."/>
            <person name="Pohl T."/>
            <person name="Merkel B.J."/>
            <person name="Hornburger P."/>
            <person name="Mueller R.-W."/>
            <person name="Bruemmer F."/>
            <person name="Labrenz M."/>
            <person name="Spormann A.M."/>
            <person name="Op den Camp H."/>
            <person name="Overmann J."/>
            <person name="Amann R."/>
            <person name="Jetten M.S.M."/>
            <person name="Mascher T."/>
            <person name="Medema M.H."/>
            <person name="Devos D.P."/>
            <person name="Kaster A.-K."/>
            <person name="Ovreas L."/>
            <person name="Rohde M."/>
            <person name="Galperin M.Y."/>
            <person name="Jogler C."/>
        </authorList>
    </citation>
    <scope>NUCLEOTIDE SEQUENCE [LARGE SCALE GENOMIC DNA]</scope>
    <source>
        <strain evidence="2 3">Enr13</strain>
    </source>
</reference>
<feature type="transmembrane region" description="Helical" evidence="1">
    <location>
        <begin position="438"/>
        <end position="463"/>
    </location>
</feature>
<feature type="transmembrane region" description="Helical" evidence="1">
    <location>
        <begin position="404"/>
        <end position="432"/>
    </location>
</feature>
<feature type="transmembrane region" description="Helical" evidence="1">
    <location>
        <begin position="330"/>
        <end position="351"/>
    </location>
</feature>
<dbReference type="EMBL" id="CP037423">
    <property type="protein sequence ID" value="QDV43484.1"/>
    <property type="molecule type" value="Genomic_DNA"/>
</dbReference>
<feature type="transmembrane region" description="Helical" evidence="1">
    <location>
        <begin position="142"/>
        <end position="165"/>
    </location>
</feature>
<evidence type="ECO:0000313" key="2">
    <source>
        <dbReference type="EMBL" id="QDV43484.1"/>
    </source>
</evidence>
<evidence type="ECO:0000256" key="1">
    <source>
        <dbReference type="SAM" id="Phobius"/>
    </source>
</evidence>
<organism evidence="2 3">
    <name type="scientific">Stieleria neptunia</name>
    <dbReference type="NCBI Taxonomy" id="2527979"/>
    <lineage>
        <taxon>Bacteria</taxon>
        <taxon>Pseudomonadati</taxon>
        <taxon>Planctomycetota</taxon>
        <taxon>Planctomycetia</taxon>
        <taxon>Pirellulales</taxon>
        <taxon>Pirellulaceae</taxon>
        <taxon>Stieleria</taxon>
    </lineage>
</organism>
<accession>A0A518HRP2</accession>
<proteinExistence type="predicted"/>
<dbReference type="AlphaFoldDB" id="A0A518HRP2"/>
<feature type="transmembrane region" description="Helical" evidence="1">
    <location>
        <begin position="117"/>
        <end position="136"/>
    </location>
</feature>
<dbReference type="Pfam" id="PF16962">
    <property type="entry name" value="ABC_export"/>
    <property type="match status" value="1"/>
</dbReference>
<keyword evidence="3" id="KW-1185">Reference proteome</keyword>
<dbReference type="OrthoDB" id="231346at2"/>
<name>A0A518HRP2_9BACT</name>
<feature type="transmembrane region" description="Helical" evidence="1">
    <location>
        <begin position="62"/>
        <end position="83"/>
    </location>
</feature>
<sequence length="551" mass="58780">MIDPALTQLMRMLMRAAVRQGWRLVKKPAGAFFTLFMLAMVSFGLMPTVVMALGDQKQPSSIIAELLGSSIPVLMYAAAAAMVSTDSGKALLELKPPELQFVLAGPFTNSQILSYRLLTFGIGWLPLSFFFSVFLLPHFGSLLGGFLGIALGGAFITMIAFQYTLVRSRISPTGLRAIRWCAVASLALIALEVAQQLLWSSEAYSVAMISRAINGGWAARGLTFPFRPFALLMERPVGIEWLWSLLTSAALVAGITVSCYRTNGGFSELAVEGVARRQKKLERIRGGNVYGVSTSNVERPQMLPTFGWLGGVGPVAWSQVTSAIRRTGRLVPGLILIGMVAAIAAAVLLRFSPDAIPDPVRTYAVPIALAASAYVGFLVSITAQSGFSANRRLLTWYQTLPIRPMAIAMGMVSGTATVLIAIECAFCLPALVVSSLTLVQSLSVVFAGGAFSLAFASMTNFISAVTGLRPMPSGTPDVFQGARALIFMMILGLSMTPIMLFAVGSAAIAGVLVGFSWTFCSIAAGLAMLAGLPVMWWYSGIRFVDSEFLGD</sequence>
<keyword evidence="1" id="KW-0472">Membrane</keyword>
<dbReference type="InterPro" id="IPR031584">
    <property type="entry name" value="Put_ABC_export"/>
</dbReference>
<protein>
    <submittedName>
        <fullName evidence="2">Uncharacterized protein</fullName>
    </submittedName>
</protein>